<comment type="similarity">
    <text evidence="1">Belongs to the NADH dehydrogenase family.</text>
</comment>
<organism evidence="9 10">
    <name type="scientific">Candidatus Nomurabacteria bacterium GW2011_GWC2_41_8</name>
    <dbReference type="NCBI Taxonomy" id="1618755"/>
    <lineage>
        <taxon>Bacteria</taxon>
        <taxon>Candidatus Nomuraibacteriota</taxon>
    </lineage>
</organism>
<evidence type="ECO:0000259" key="8">
    <source>
        <dbReference type="Pfam" id="PF07992"/>
    </source>
</evidence>
<dbReference type="InterPro" id="IPR045024">
    <property type="entry name" value="NDH-2"/>
</dbReference>
<name>A0A0G0XG95_9BACT</name>
<keyword evidence="5" id="KW-0560">Oxidoreductase</keyword>
<dbReference type="Pfam" id="PF07992">
    <property type="entry name" value="Pyr_redox_2"/>
    <property type="match status" value="1"/>
</dbReference>
<dbReference type="PANTHER" id="PTHR43706">
    <property type="entry name" value="NADH DEHYDROGENASE"/>
    <property type="match status" value="1"/>
</dbReference>
<evidence type="ECO:0000256" key="5">
    <source>
        <dbReference type="ARBA" id="ARBA00023002"/>
    </source>
</evidence>
<evidence type="ECO:0000313" key="9">
    <source>
        <dbReference type="EMBL" id="KKS23884.1"/>
    </source>
</evidence>
<keyword evidence="4" id="KW-0274">FAD</keyword>
<evidence type="ECO:0000256" key="1">
    <source>
        <dbReference type="ARBA" id="ARBA00005272"/>
    </source>
</evidence>
<dbReference type="EC" id="1.6.5.9" evidence="2"/>
<evidence type="ECO:0000256" key="2">
    <source>
        <dbReference type="ARBA" id="ARBA00012637"/>
    </source>
</evidence>
<dbReference type="GO" id="GO:0050136">
    <property type="term" value="F:NADH dehydrogenase (quinone) (non-electrogenic) activity"/>
    <property type="evidence" value="ECO:0007669"/>
    <property type="project" value="UniProtKB-EC"/>
</dbReference>
<dbReference type="PANTHER" id="PTHR43706:SF47">
    <property type="entry name" value="EXTERNAL NADH-UBIQUINONE OXIDOREDUCTASE 1, MITOCHONDRIAL-RELATED"/>
    <property type="match status" value="1"/>
</dbReference>
<protein>
    <recommendedName>
        <fullName evidence="2">NADH:ubiquinone reductase (non-electrogenic)</fullName>
        <ecNumber evidence="2">1.6.5.9</ecNumber>
    </recommendedName>
</protein>
<evidence type="ECO:0000256" key="3">
    <source>
        <dbReference type="ARBA" id="ARBA00022630"/>
    </source>
</evidence>
<gene>
    <name evidence="9" type="ORF">UU82_C0017G0018</name>
</gene>
<reference evidence="9 10" key="1">
    <citation type="journal article" date="2015" name="Nature">
        <title>rRNA introns, odd ribosomes, and small enigmatic genomes across a large radiation of phyla.</title>
        <authorList>
            <person name="Brown C.T."/>
            <person name="Hug L.A."/>
            <person name="Thomas B.C."/>
            <person name="Sharon I."/>
            <person name="Castelle C.J."/>
            <person name="Singh A."/>
            <person name="Wilkins M.J."/>
            <person name="Williams K.H."/>
            <person name="Banfield J.F."/>
        </authorList>
    </citation>
    <scope>NUCLEOTIDE SEQUENCE [LARGE SCALE GENOMIC DNA]</scope>
</reference>
<dbReference type="SUPFAM" id="SSF51905">
    <property type="entry name" value="FAD/NAD(P)-binding domain"/>
    <property type="match status" value="2"/>
</dbReference>
<dbReference type="InterPro" id="IPR036188">
    <property type="entry name" value="FAD/NAD-bd_sf"/>
</dbReference>
<keyword evidence="6" id="KW-0520">NAD</keyword>
<dbReference type="PATRIC" id="fig|1618755.3.peg.377"/>
<dbReference type="Proteomes" id="UP000033949">
    <property type="component" value="Unassembled WGS sequence"/>
</dbReference>
<evidence type="ECO:0000256" key="4">
    <source>
        <dbReference type="ARBA" id="ARBA00022827"/>
    </source>
</evidence>
<keyword evidence="3" id="KW-0285">Flavoprotein</keyword>
<evidence type="ECO:0000256" key="6">
    <source>
        <dbReference type="ARBA" id="ARBA00023027"/>
    </source>
</evidence>
<comment type="caution">
    <text evidence="9">The sequence shown here is derived from an EMBL/GenBank/DDBJ whole genome shotgun (WGS) entry which is preliminary data.</text>
</comment>
<dbReference type="EMBL" id="LCCC01000017">
    <property type="protein sequence ID" value="KKS23884.1"/>
    <property type="molecule type" value="Genomic_DNA"/>
</dbReference>
<accession>A0A0G0XG95</accession>
<dbReference type="InterPro" id="IPR023753">
    <property type="entry name" value="FAD/NAD-binding_dom"/>
</dbReference>
<evidence type="ECO:0000313" key="10">
    <source>
        <dbReference type="Proteomes" id="UP000033949"/>
    </source>
</evidence>
<proteinExistence type="inferred from homology"/>
<evidence type="ECO:0000256" key="7">
    <source>
        <dbReference type="ARBA" id="ARBA00047599"/>
    </source>
</evidence>
<feature type="domain" description="FAD/NAD(P)-binding" evidence="8">
    <location>
        <begin position="6"/>
        <end position="239"/>
    </location>
</feature>
<dbReference type="Gene3D" id="3.50.50.100">
    <property type="match status" value="1"/>
</dbReference>
<sequence length="243" mass="27374">MSRPIKILIIGNGFGGVYALKNLHKFFHNDKKIELALVGEKNYFLFTPLLHEVATGGINPGNIIEPIRKVLGCCLDKFYLGKAEIINFDSHTVQVENALISYDYLVLAPGAETNFYNIPGAEEYSFPLKSIADAIKIKNRCIMVMERASHVENRIKRKNMLRFVVVGGGPTGVELAAELEELIKETFSSYYPEEIMEDTSIVLIQKSPELVPAFGEKIRKKSLEILRKKGIEVMLTRFVCGYQ</sequence>
<dbReference type="PRINTS" id="PR00368">
    <property type="entry name" value="FADPNR"/>
</dbReference>
<dbReference type="AlphaFoldDB" id="A0A0G0XG95"/>
<comment type="catalytic activity">
    <reaction evidence="7">
        <text>a quinone + NADH + H(+) = a quinol + NAD(+)</text>
        <dbReference type="Rhea" id="RHEA:46160"/>
        <dbReference type="ChEBI" id="CHEBI:15378"/>
        <dbReference type="ChEBI" id="CHEBI:24646"/>
        <dbReference type="ChEBI" id="CHEBI:57540"/>
        <dbReference type="ChEBI" id="CHEBI:57945"/>
        <dbReference type="ChEBI" id="CHEBI:132124"/>
        <dbReference type="EC" id="1.6.5.9"/>
    </reaction>
</comment>